<feature type="region of interest" description="Disordered" evidence="1">
    <location>
        <begin position="122"/>
        <end position="150"/>
    </location>
</feature>
<evidence type="ECO:0000313" key="2">
    <source>
        <dbReference type="EMBL" id="GIY78483.1"/>
    </source>
</evidence>
<evidence type="ECO:0000313" key="3">
    <source>
        <dbReference type="Proteomes" id="UP001054837"/>
    </source>
</evidence>
<gene>
    <name evidence="2" type="ORF">CDAR_120531</name>
</gene>
<evidence type="ECO:0000256" key="1">
    <source>
        <dbReference type="SAM" id="MobiDB-lite"/>
    </source>
</evidence>
<dbReference type="EMBL" id="BPLQ01014248">
    <property type="protein sequence ID" value="GIY78483.1"/>
    <property type="molecule type" value="Genomic_DNA"/>
</dbReference>
<proteinExistence type="predicted"/>
<name>A0AAV4WA45_9ARAC</name>
<accession>A0AAV4WA45</accession>
<sequence length="208" mass="23477">MAGDWTARRKLIEKNKQMAFSPARRPLVPSVLLPNTNLFQLQPIRNNSVPYRTDVDVAATRSKNTRIVAQVNCGVMIMLFHVAVRGALRKDVCVLTILSNYSKCQSYLRKYTHTGKAKAKKQRSKCEEARKPGNTIQDEHRLDCPGETEGQKTNKWSLVPSVLLLNINPFQPEIIRNDSVPHRTDVGCCCLLPEAKTLELWPKLIVAS</sequence>
<feature type="compositionally biased region" description="Basic and acidic residues" evidence="1">
    <location>
        <begin position="124"/>
        <end position="150"/>
    </location>
</feature>
<organism evidence="2 3">
    <name type="scientific">Caerostris darwini</name>
    <dbReference type="NCBI Taxonomy" id="1538125"/>
    <lineage>
        <taxon>Eukaryota</taxon>
        <taxon>Metazoa</taxon>
        <taxon>Ecdysozoa</taxon>
        <taxon>Arthropoda</taxon>
        <taxon>Chelicerata</taxon>
        <taxon>Arachnida</taxon>
        <taxon>Araneae</taxon>
        <taxon>Araneomorphae</taxon>
        <taxon>Entelegynae</taxon>
        <taxon>Araneoidea</taxon>
        <taxon>Araneidae</taxon>
        <taxon>Caerostris</taxon>
    </lineage>
</organism>
<comment type="caution">
    <text evidence="2">The sequence shown here is derived from an EMBL/GenBank/DDBJ whole genome shotgun (WGS) entry which is preliminary data.</text>
</comment>
<dbReference type="AlphaFoldDB" id="A0AAV4WA45"/>
<protein>
    <submittedName>
        <fullName evidence="2">Uncharacterized protein</fullName>
    </submittedName>
</protein>
<reference evidence="2 3" key="1">
    <citation type="submission" date="2021-06" db="EMBL/GenBank/DDBJ databases">
        <title>Caerostris darwini draft genome.</title>
        <authorList>
            <person name="Kono N."/>
            <person name="Arakawa K."/>
        </authorList>
    </citation>
    <scope>NUCLEOTIDE SEQUENCE [LARGE SCALE GENOMIC DNA]</scope>
</reference>
<keyword evidence="3" id="KW-1185">Reference proteome</keyword>
<dbReference type="Proteomes" id="UP001054837">
    <property type="component" value="Unassembled WGS sequence"/>
</dbReference>